<reference evidence="1 2" key="1">
    <citation type="submission" date="2015-04" db="EMBL/GenBank/DDBJ databases">
        <authorList>
            <person name="Syromyatnikov M.Y."/>
            <person name="Popov V.N."/>
        </authorList>
    </citation>
    <scope>NUCLEOTIDE SEQUENCE [LARGE SCALE GENOMIC DNA]</scope>
</reference>
<proteinExistence type="predicted"/>
<sequence>MNFLKTDQEEQKNEQIFSYYFNCSGEQSDKFSGESKFHSDIQGLLYDPIVTIPDNMELSGYTFDCDL</sequence>
<keyword evidence="2" id="KW-1185">Reference proteome</keyword>
<dbReference type="EMBL" id="CVRI01000050">
    <property type="protein sequence ID" value="CRK99442.1"/>
    <property type="molecule type" value="Genomic_DNA"/>
</dbReference>
<organism evidence="1 2">
    <name type="scientific">Clunio marinus</name>
    <dbReference type="NCBI Taxonomy" id="568069"/>
    <lineage>
        <taxon>Eukaryota</taxon>
        <taxon>Metazoa</taxon>
        <taxon>Ecdysozoa</taxon>
        <taxon>Arthropoda</taxon>
        <taxon>Hexapoda</taxon>
        <taxon>Insecta</taxon>
        <taxon>Pterygota</taxon>
        <taxon>Neoptera</taxon>
        <taxon>Endopterygota</taxon>
        <taxon>Diptera</taxon>
        <taxon>Nematocera</taxon>
        <taxon>Chironomoidea</taxon>
        <taxon>Chironomidae</taxon>
        <taxon>Clunio</taxon>
    </lineage>
</organism>
<dbReference type="AlphaFoldDB" id="A0A1J1II47"/>
<feature type="non-terminal residue" evidence="1">
    <location>
        <position position="67"/>
    </location>
</feature>
<accession>A0A1J1II47</accession>
<name>A0A1J1II47_9DIPT</name>
<dbReference type="Proteomes" id="UP000183832">
    <property type="component" value="Unassembled WGS sequence"/>
</dbReference>
<evidence type="ECO:0000313" key="2">
    <source>
        <dbReference type="Proteomes" id="UP000183832"/>
    </source>
</evidence>
<protein>
    <submittedName>
        <fullName evidence="1">CLUMA_CG012637, isoform A</fullName>
    </submittedName>
</protein>
<evidence type="ECO:0000313" key="1">
    <source>
        <dbReference type="EMBL" id="CRK99442.1"/>
    </source>
</evidence>
<gene>
    <name evidence="1" type="ORF">CLUMA_CG012637</name>
</gene>